<accession>A5E1N8</accession>
<evidence type="ECO:0000313" key="1">
    <source>
        <dbReference type="EMBL" id="EDK45346.1"/>
    </source>
</evidence>
<sequence>MMFRFSRVNLKLRRYNSSSTTSSAQYIRPRPKFYSLLKTPTTKSLILALITTSIMVDLLKARRETEQLQKSYSTKFEILRGVIEKLKNGEPVDLAKELNLANTFTRLKYGLMVDVEFDEQLEEFLKMANEDEIEEIGVIKSGANNATQVGTEEIPPIGAKNFGQSDYGQPEGEVSVYTNGSTVGNILKTKDVDIKNENVQGKLQGNFL</sequence>
<dbReference type="Proteomes" id="UP000001996">
    <property type="component" value="Unassembled WGS sequence"/>
</dbReference>
<dbReference type="HOGENOM" id="CLU_1321109_0_0_1"/>
<dbReference type="EMBL" id="CH981527">
    <property type="protein sequence ID" value="EDK45346.1"/>
    <property type="molecule type" value="Genomic_DNA"/>
</dbReference>
<dbReference type="Pfam" id="PF17254">
    <property type="entry name" value="DUF5321"/>
    <property type="match status" value="1"/>
</dbReference>
<gene>
    <name evidence="1" type="ORF">LELG_03525</name>
</gene>
<dbReference type="AlphaFoldDB" id="A5E1N8"/>
<dbReference type="OrthoDB" id="2253354at2759"/>
<name>A5E1N8_LODEL</name>
<dbReference type="eggNOG" id="ENOG502RQC8">
    <property type="taxonomic scope" value="Eukaryota"/>
</dbReference>
<protein>
    <submittedName>
        <fullName evidence="1">Uncharacterized protein</fullName>
    </submittedName>
</protein>
<evidence type="ECO:0000313" key="2">
    <source>
        <dbReference type="Proteomes" id="UP000001996"/>
    </source>
</evidence>
<dbReference type="VEuPathDB" id="FungiDB:LELG_03525"/>
<organism evidence="1 2">
    <name type="scientific">Lodderomyces elongisporus (strain ATCC 11503 / CBS 2605 / JCM 1781 / NBRC 1676 / NRRL YB-4239)</name>
    <name type="common">Yeast</name>
    <name type="synonym">Saccharomyces elongisporus</name>
    <dbReference type="NCBI Taxonomy" id="379508"/>
    <lineage>
        <taxon>Eukaryota</taxon>
        <taxon>Fungi</taxon>
        <taxon>Dikarya</taxon>
        <taxon>Ascomycota</taxon>
        <taxon>Saccharomycotina</taxon>
        <taxon>Pichiomycetes</taxon>
        <taxon>Debaryomycetaceae</taxon>
        <taxon>Candida/Lodderomyces clade</taxon>
        <taxon>Lodderomyces</taxon>
    </lineage>
</organism>
<dbReference type="GeneID" id="5232777"/>
<reference evidence="1 2" key="1">
    <citation type="journal article" date="2009" name="Nature">
        <title>Evolution of pathogenicity and sexual reproduction in eight Candida genomes.</title>
        <authorList>
            <person name="Butler G."/>
            <person name="Rasmussen M.D."/>
            <person name="Lin M.F."/>
            <person name="Santos M.A."/>
            <person name="Sakthikumar S."/>
            <person name="Munro C.A."/>
            <person name="Rheinbay E."/>
            <person name="Grabherr M."/>
            <person name="Forche A."/>
            <person name="Reedy J.L."/>
            <person name="Agrafioti I."/>
            <person name="Arnaud M.B."/>
            <person name="Bates S."/>
            <person name="Brown A.J."/>
            <person name="Brunke S."/>
            <person name="Costanzo M.C."/>
            <person name="Fitzpatrick D.A."/>
            <person name="de Groot P.W."/>
            <person name="Harris D."/>
            <person name="Hoyer L.L."/>
            <person name="Hube B."/>
            <person name="Klis F.M."/>
            <person name="Kodira C."/>
            <person name="Lennard N."/>
            <person name="Logue M.E."/>
            <person name="Martin R."/>
            <person name="Neiman A.M."/>
            <person name="Nikolaou E."/>
            <person name="Quail M.A."/>
            <person name="Quinn J."/>
            <person name="Santos M.C."/>
            <person name="Schmitzberger F.F."/>
            <person name="Sherlock G."/>
            <person name="Shah P."/>
            <person name="Silverstein K.A."/>
            <person name="Skrzypek M.S."/>
            <person name="Soll D."/>
            <person name="Staggs R."/>
            <person name="Stansfield I."/>
            <person name="Stumpf M.P."/>
            <person name="Sudbery P.E."/>
            <person name="Srikantha T."/>
            <person name="Zeng Q."/>
            <person name="Berman J."/>
            <person name="Berriman M."/>
            <person name="Heitman J."/>
            <person name="Gow N.A."/>
            <person name="Lorenz M.C."/>
            <person name="Birren B.W."/>
            <person name="Kellis M."/>
            <person name="Cuomo C.A."/>
        </authorList>
    </citation>
    <scope>NUCLEOTIDE SEQUENCE [LARGE SCALE GENOMIC DNA]</scope>
    <source>
        <strain evidence="2">ATCC 11503 / BCRC 21390 / CBS 2605 / JCM 1781 / NBRC 1676 / NRRL YB-4239</strain>
    </source>
</reference>
<keyword evidence="2" id="KW-1185">Reference proteome</keyword>
<proteinExistence type="predicted"/>
<dbReference type="InParanoid" id="A5E1N8"/>
<dbReference type="KEGG" id="lel:PVL30_003015"/>
<dbReference type="InterPro" id="IPR035213">
    <property type="entry name" value="DUF5321"/>
</dbReference>